<dbReference type="PANTHER" id="PTHR23517">
    <property type="entry name" value="RESISTANCE PROTEIN MDTM, PUTATIVE-RELATED-RELATED"/>
    <property type="match status" value="1"/>
</dbReference>
<comment type="subcellular location">
    <subcellularLocation>
        <location evidence="1">Cell membrane</location>
        <topology evidence="1">Multi-pass membrane protein</topology>
    </subcellularLocation>
</comment>
<sequence length="406" mass="42389">MADTSDHVRTSDRADPADRAVATYGLMLVLIVVMFGTTMPTAVYSTYEREIGFSLHTVTVIFATYALGVLASLLAFGRWSDVLGRRPVLLFGLGFAVVSDVVFLFADDVPLLLLGRLLSGLSAGIFVGTASVAITEMARGRLVSRAPTLATIANIGGLGLGPIIAAMVVTWLPAPTRTTYVVHLGACVVAVLIVLVLPETRGRQRDKPLRFNSMAVPEDTRRPFIRASLLGFAGFALLGLFTGVAPTIATEVTGVHQLIGVVLLASTTFFGSVAGQVAARGIADDRAEPLAVGLFVCGTLALVLTFWSGWWEMLAVAGIVGGIGQGIGFAKGLAVVTRTAPVDQRAAVASAFFVVCYVAISVPVIAEGLLANAWTITGAGVVFAFVVMGLALLSGVLGARERAQVR</sequence>
<feature type="transmembrane region" description="Helical" evidence="7">
    <location>
        <begin position="53"/>
        <end position="76"/>
    </location>
</feature>
<dbReference type="InterPro" id="IPR020846">
    <property type="entry name" value="MFS_dom"/>
</dbReference>
<keyword evidence="4 7" id="KW-0812">Transmembrane</keyword>
<gene>
    <name evidence="9" type="ORF">SAMN05445060_3140</name>
</gene>
<dbReference type="Proteomes" id="UP000186218">
    <property type="component" value="Unassembled WGS sequence"/>
</dbReference>
<feature type="transmembrane region" description="Helical" evidence="7">
    <location>
        <begin position="229"/>
        <end position="249"/>
    </location>
</feature>
<keyword evidence="5 7" id="KW-1133">Transmembrane helix</keyword>
<dbReference type="PROSITE" id="PS50850">
    <property type="entry name" value="MFS"/>
    <property type="match status" value="1"/>
</dbReference>
<dbReference type="EMBL" id="FTNT01000010">
    <property type="protein sequence ID" value="SIS16617.1"/>
    <property type="molecule type" value="Genomic_DNA"/>
</dbReference>
<evidence type="ECO:0000256" key="3">
    <source>
        <dbReference type="ARBA" id="ARBA00022475"/>
    </source>
</evidence>
<evidence type="ECO:0000256" key="4">
    <source>
        <dbReference type="ARBA" id="ARBA00022692"/>
    </source>
</evidence>
<name>A0A1N7GVK3_9NOCA</name>
<feature type="transmembrane region" description="Helical" evidence="7">
    <location>
        <begin position="255"/>
        <end position="278"/>
    </location>
</feature>
<dbReference type="AlphaFoldDB" id="A0A1N7GVK3"/>
<organism evidence="9 10">
    <name type="scientific">Williamsia sterculiae</name>
    <dbReference type="NCBI Taxonomy" id="1344003"/>
    <lineage>
        <taxon>Bacteria</taxon>
        <taxon>Bacillati</taxon>
        <taxon>Actinomycetota</taxon>
        <taxon>Actinomycetes</taxon>
        <taxon>Mycobacteriales</taxon>
        <taxon>Nocardiaceae</taxon>
        <taxon>Williamsia</taxon>
    </lineage>
</organism>
<evidence type="ECO:0000313" key="10">
    <source>
        <dbReference type="Proteomes" id="UP000186218"/>
    </source>
</evidence>
<feature type="transmembrane region" description="Helical" evidence="7">
    <location>
        <begin position="180"/>
        <end position="197"/>
    </location>
</feature>
<feature type="transmembrane region" description="Helical" evidence="7">
    <location>
        <begin position="346"/>
        <end position="366"/>
    </location>
</feature>
<evidence type="ECO:0000313" key="9">
    <source>
        <dbReference type="EMBL" id="SIS16617.1"/>
    </source>
</evidence>
<feature type="transmembrane region" description="Helical" evidence="7">
    <location>
        <begin position="313"/>
        <end position="334"/>
    </location>
</feature>
<dbReference type="InterPro" id="IPR011701">
    <property type="entry name" value="MFS"/>
</dbReference>
<evidence type="ECO:0000256" key="2">
    <source>
        <dbReference type="ARBA" id="ARBA00022448"/>
    </source>
</evidence>
<dbReference type="InterPro" id="IPR050171">
    <property type="entry name" value="MFS_Transporters"/>
</dbReference>
<proteinExistence type="predicted"/>
<keyword evidence="2" id="KW-0813">Transport</keyword>
<evidence type="ECO:0000256" key="7">
    <source>
        <dbReference type="SAM" id="Phobius"/>
    </source>
</evidence>
<feature type="transmembrane region" description="Helical" evidence="7">
    <location>
        <begin position="88"/>
        <end position="106"/>
    </location>
</feature>
<dbReference type="SUPFAM" id="SSF103473">
    <property type="entry name" value="MFS general substrate transporter"/>
    <property type="match status" value="1"/>
</dbReference>
<feature type="transmembrane region" description="Helical" evidence="7">
    <location>
        <begin position="372"/>
        <end position="397"/>
    </location>
</feature>
<protein>
    <submittedName>
        <fullName evidence="9">Predicted arabinose efflux permease, MFS family</fullName>
    </submittedName>
</protein>
<dbReference type="RefSeq" id="WP_083710112.1">
    <property type="nucleotide sequence ID" value="NZ_FTNT01000010.1"/>
</dbReference>
<keyword evidence="3" id="KW-1003">Cell membrane</keyword>
<dbReference type="GO" id="GO:0022857">
    <property type="term" value="F:transmembrane transporter activity"/>
    <property type="evidence" value="ECO:0007669"/>
    <property type="project" value="InterPro"/>
</dbReference>
<evidence type="ECO:0000256" key="6">
    <source>
        <dbReference type="ARBA" id="ARBA00023136"/>
    </source>
</evidence>
<evidence type="ECO:0000259" key="8">
    <source>
        <dbReference type="PROSITE" id="PS50850"/>
    </source>
</evidence>
<dbReference type="Pfam" id="PF07690">
    <property type="entry name" value="MFS_1"/>
    <property type="match status" value="1"/>
</dbReference>
<evidence type="ECO:0000256" key="5">
    <source>
        <dbReference type="ARBA" id="ARBA00022989"/>
    </source>
</evidence>
<keyword evidence="10" id="KW-1185">Reference proteome</keyword>
<evidence type="ECO:0000256" key="1">
    <source>
        <dbReference type="ARBA" id="ARBA00004651"/>
    </source>
</evidence>
<accession>A0A1N7GVK3</accession>
<dbReference type="Gene3D" id="1.20.1250.20">
    <property type="entry name" value="MFS general substrate transporter like domains"/>
    <property type="match status" value="1"/>
</dbReference>
<dbReference type="PANTHER" id="PTHR23517:SF13">
    <property type="entry name" value="MAJOR FACILITATOR SUPERFAMILY MFS_1"/>
    <property type="match status" value="1"/>
</dbReference>
<feature type="transmembrane region" description="Helical" evidence="7">
    <location>
        <begin position="112"/>
        <end position="134"/>
    </location>
</feature>
<feature type="transmembrane region" description="Helical" evidence="7">
    <location>
        <begin position="146"/>
        <end position="174"/>
    </location>
</feature>
<dbReference type="InterPro" id="IPR036259">
    <property type="entry name" value="MFS_trans_sf"/>
</dbReference>
<feature type="transmembrane region" description="Helical" evidence="7">
    <location>
        <begin position="290"/>
        <end position="307"/>
    </location>
</feature>
<keyword evidence="6 7" id="KW-0472">Membrane</keyword>
<feature type="transmembrane region" description="Helical" evidence="7">
    <location>
        <begin position="21"/>
        <end position="47"/>
    </location>
</feature>
<dbReference type="STRING" id="1344003.SAMN05445060_3140"/>
<dbReference type="OrthoDB" id="3177957at2"/>
<reference evidence="9 10" key="1">
    <citation type="submission" date="2017-01" db="EMBL/GenBank/DDBJ databases">
        <authorList>
            <person name="Mah S.A."/>
            <person name="Swanson W.J."/>
            <person name="Moy G.W."/>
            <person name="Vacquier V.D."/>
        </authorList>
    </citation>
    <scope>NUCLEOTIDE SEQUENCE [LARGE SCALE GENOMIC DNA]</scope>
    <source>
        <strain evidence="9 10">CPCC 203464</strain>
    </source>
</reference>
<dbReference type="GO" id="GO:0005886">
    <property type="term" value="C:plasma membrane"/>
    <property type="evidence" value="ECO:0007669"/>
    <property type="project" value="UniProtKB-SubCell"/>
</dbReference>
<feature type="domain" description="Major facilitator superfamily (MFS) profile" evidence="8">
    <location>
        <begin position="22"/>
        <end position="402"/>
    </location>
</feature>